<evidence type="ECO:0000313" key="3">
    <source>
        <dbReference type="Proteomes" id="UP000287756"/>
    </source>
</evidence>
<name>A0A410MI05_9BACI</name>
<sequence length="61" mass="6901">MIWLLLLIAAGLIVLSIFFERKRRRKSNGEIEKEDPAALKEMYDSEGAGTKSADPKHTKNL</sequence>
<dbReference type="RefSeq" id="WP_128526595.1">
    <property type="nucleotide sequence ID" value="NZ_CANLVY010000005.1"/>
</dbReference>
<evidence type="ECO:0000256" key="1">
    <source>
        <dbReference type="SAM" id="MobiDB-lite"/>
    </source>
</evidence>
<proteinExistence type="predicted"/>
<dbReference type="Proteomes" id="UP000287756">
    <property type="component" value="Chromosome"/>
</dbReference>
<dbReference type="AlphaFoldDB" id="A0A410MI05"/>
<dbReference type="KEGG" id="hli:HLI_19955"/>
<evidence type="ECO:0000313" key="2">
    <source>
        <dbReference type="EMBL" id="QAS54328.1"/>
    </source>
</evidence>
<gene>
    <name evidence="2" type="ORF">HLI_19955</name>
</gene>
<dbReference type="OrthoDB" id="2973646at2"/>
<feature type="region of interest" description="Disordered" evidence="1">
    <location>
        <begin position="25"/>
        <end position="61"/>
    </location>
</feature>
<dbReference type="EMBL" id="CP026118">
    <property type="protein sequence ID" value="QAS54328.1"/>
    <property type="molecule type" value="Genomic_DNA"/>
</dbReference>
<organism evidence="2 3">
    <name type="scientific">Halobacillus litoralis</name>
    <dbReference type="NCBI Taxonomy" id="45668"/>
    <lineage>
        <taxon>Bacteria</taxon>
        <taxon>Bacillati</taxon>
        <taxon>Bacillota</taxon>
        <taxon>Bacilli</taxon>
        <taxon>Bacillales</taxon>
        <taxon>Bacillaceae</taxon>
        <taxon>Halobacillus</taxon>
    </lineage>
</organism>
<feature type="compositionally biased region" description="Basic and acidic residues" evidence="1">
    <location>
        <begin position="27"/>
        <end position="43"/>
    </location>
</feature>
<protein>
    <submittedName>
        <fullName evidence="2">Uncharacterized protein</fullName>
    </submittedName>
</protein>
<accession>A0A410MI05</accession>
<reference evidence="2 3" key="1">
    <citation type="submission" date="2018-01" db="EMBL/GenBank/DDBJ databases">
        <title>The whole genome sequencing and assembly of Halobacillus litoralis ERB031 strain.</title>
        <authorList>
            <person name="Lee S.-J."/>
            <person name="Park M.-K."/>
            <person name="Kim J.-Y."/>
            <person name="Lee Y.-J."/>
            <person name="Yi H."/>
            <person name="Bahn Y.-S."/>
            <person name="Kim J.F."/>
            <person name="Lee D.-W."/>
        </authorList>
    </citation>
    <scope>NUCLEOTIDE SEQUENCE [LARGE SCALE GENOMIC DNA]</scope>
    <source>
        <strain evidence="2 3">ERB 031</strain>
    </source>
</reference>